<dbReference type="GO" id="GO:0005975">
    <property type="term" value="P:carbohydrate metabolic process"/>
    <property type="evidence" value="ECO:0007669"/>
    <property type="project" value="UniProtKB-ARBA"/>
</dbReference>
<evidence type="ECO:0000313" key="4">
    <source>
        <dbReference type="Proteomes" id="UP000228758"/>
    </source>
</evidence>
<dbReference type="InterPro" id="IPR002881">
    <property type="entry name" value="DUF58"/>
</dbReference>
<evidence type="ECO:0000313" key="3">
    <source>
        <dbReference type="EMBL" id="PJJ71707.1"/>
    </source>
</evidence>
<dbReference type="PANTHER" id="PTHR34351:SF1">
    <property type="entry name" value="SLR1927 PROTEIN"/>
    <property type="match status" value="1"/>
</dbReference>
<gene>
    <name evidence="3" type="ORF">CLV46_1260</name>
</gene>
<feature type="transmembrane region" description="Helical" evidence="1">
    <location>
        <begin position="38"/>
        <end position="58"/>
    </location>
</feature>
<sequence>MARELEARRRRLSARGWATLVLAAVLFVAAYSLGYEELLLPAGVALLLVVSGVVTALVRSPWLEVKRTFTPASVGAGDTVRVTVTVSNVGASPTVAAQWTDTAPWGGSPSGTLPGLAWGARRDARVEYELRAHRRGIVSFGPLLLDLRDPFGMVDVEHHIGGVDRLVVTPQVSRLPADGSAFGEGEGSAQFVQRRTTGNDDDLMTREYRTGDALRRVHWRASARHGELMVRQEEQRSFPDARLILDTRRASYPDAVGGESDGFEWAVRMAASMGVHLGDAGYRLTVLETAPAQLVQPGATSERAERDGIYLESLAGVRLIDAAPDAAAVERETPATGGPLFAVFADPESDVLRWASGLRRPGDRAVVFLLPGARPATVDALGRAGWTLVSVRPDDDPSVGWADAVRAIEPADLRG</sequence>
<name>A0A2M9CII8_9MICO</name>
<accession>A0A2M9CII8</accession>
<feature type="transmembrane region" description="Helical" evidence="1">
    <location>
        <begin position="12"/>
        <end position="32"/>
    </location>
</feature>
<organism evidence="3 4">
    <name type="scientific">Diaminobutyricimonas aerilata</name>
    <dbReference type="NCBI Taxonomy" id="1162967"/>
    <lineage>
        <taxon>Bacteria</taxon>
        <taxon>Bacillati</taxon>
        <taxon>Actinomycetota</taxon>
        <taxon>Actinomycetes</taxon>
        <taxon>Micrococcales</taxon>
        <taxon>Microbacteriaceae</taxon>
        <taxon>Diaminobutyricimonas</taxon>
    </lineage>
</organism>
<dbReference type="Gene3D" id="2.60.40.10">
    <property type="entry name" value="Immunoglobulins"/>
    <property type="match status" value="1"/>
</dbReference>
<dbReference type="Proteomes" id="UP000228758">
    <property type="component" value="Unassembled WGS sequence"/>
</dbReference>
<feature type="domain" description="DUF58" evidence="2">
    <location>
        <begin position="205"/>
        <end position="287"/>
    </location>
</feature>
<dbReference type="EMBL" id="PGFF01000001">
    <property type="protein sequence ID" value="PJJ71707.1"/>
    <property type="molecule type" value="Genomic_DNA"/>
</dbReference>
<dbReference type="InterPro" id="IPR013783">
    <property type="entry name" value="Ig-like_fold"/>
</dbReference>
<protein>
    <submittedName>
        <fullName evidence="3">Uncharacterized protein (DUF58 family)</fullName>
    </submittedName>
</protein>
<keyword evidence="1" id="KW-0812">Transmembrane</keyword>
<dbReference type="Pfam" id="PF01882">
    <property type="entry name" value="DUF58"/>
    <property type="match status" value="1"/>
</dbReference>
<dbReference type="AlphaFoldDB" id="A0A2M9CII8"/>
<evidence type="ECO:0000259" key="2">
    <source>
        <dbReference type="Pfam" id="PF01882"/>
    </source>
</evidence>
<dbReference type="RefSeq" id="WP_100363978.1">
    <property type="nucleotide sequence ID" value="NZ_PGFF01000001.1"/>
</dbReference>
<keyword evidence="1" id="KW-1133">Transmembrane helix</keyword>
<reference evidence="3 4" key="1">
    <citation type="submission" date="2017-11" db="EMBL/GenBank/DDBJ databases">
        <title>Genomic Encyclopedia of Archaeal and Bacterial Type Strains, Phase II (KMG-II): From Individual Species to Whole Genera.</title>
        <authorList>
            <person name="Goeker M."/>
        </authorList>
    </citation>
    <scope>NUCLEOTIDE SEQUENCE [LARGE SCALE GENOMIC DNA]</scope>
    <source>
        <strain evidence="3 4">DSM 27393</strain>
    </source>
</reference>
<dbReference type="OrthoDB" id="9812729at2"/>
<dbReference type="PANTHER" id="PTHR34351">
    <property type="entry name" value="SLR1927 PROTEIN-RELATED"/>
    <property type="match status" value="1"/>
</dbReference>
<proteinExistence type="predicted"/>
<evidence type="ECO:0000256" key="1">
    <source>
        <dbReference type="SAM" id="Phobius"/>
    </source>
</evidence>
<keyword evidence="4" id="KW-1185">Reference proteome</keyword>
<comment type="caution">
    <text evidence="3">The sequence shown here is derived from an EMBL/GenBank/DDBJ whole genome shotgun (WGS) entry which is preliminary data.</text>
</comment>
<keyword evidence="1" id="KW-0472">Membrane</keyword>